<proteinExistence type="predicted"/>
<reference evidence="6 7" key="1">
    <citation type="submission" date="2024-03" db="EMBL/GenBank/DDBJ databases">
        <title>The Acrasis kona genome and developmental transcriptomes reveal deep origins of eukaryotic multicellular pathways.</title>
        <authorList>
            <person name="Sheikh S."/>
            <person name="Fu C.-J."/>
            <person name="Brown M.W."/>
            <person name="Baldauf S.L."/>
        </authorList>
    </citation>
    <scope>NUCLEOTIDE SEQUENCE [LARGE SCALE GENOMIC DNA]</scope>
    <source>
        <strain evidence="6 7">ATCC MYA-3509</strain>
    </source>
</reference>
<dbReference type="PROSITE" id="PS50294">
    <property type="entry name" value="WD_REPEATS_REGION"/>
    <property type="match status" value="3"/>
</dbReference>
<feature type="repeat" description="WD" evidence="5">
    <location>
        <begin position="154"/>
        <end position="188"/>
    </location>
</feature>
<dbReference type="Proteomes" id="UP001431209">
    <property type="component" value="Unassembled WGS sequence"/>
</dbReference>
<evidence type="ECO:0000256" key="3">
    <source>
        <dbReference type="ARBA" id="ARBA00023242"/>
    </source>
</evidence>
<dbReference type="GO" id="GO:0031124">
    <property type="term" value="P:mRNA 3'-end processing"/>
    <property type="evidence" value="ECO:0007669"/>
    <property type="project" value="InterPro"/>
</dbReference>
<dbReference type="PANTHER" id="PTHR44133:SF2">
    <property type="entry name" value="CLEAVAGE STIMULATION FACTOR SUBUNIT 1"/>
    <property type="match status" value="1"/>
</dbReference>
<evidence type="ECO:0000256" key="5">
    <source>
        <dbReference type="PROSITE-ProRule" id="PRU00221"/>
    </source>
</evidence>
<dbReference type="Gene3D" id="2.130.10.10">
    <property type="entry name" value="YVTN repeat-like/Quinoprotein amine dehydrogenase"/>
    <property type="match status" value="3"/>
</dbReference>
<comment type="subcellular location">
    <subcellularLocation>
        <location evidence="1">Nucleus</location>
    </subcellularLocation>
</comment>
<dbReference type="InterPro" id="IPR044633">
    <property type="entry name" value="CstF1-like"/>
</dbReference>
<evidence type="ECO:0000313" key="6">
    <source>
        <dbReference type="EMBL" id="KAL0486853.1"/>
    </source>
</evidence>
<sequence>MDPEGGVAPSLITLFFSQQHQQQLQQSKDGSTNASTQKQLQKNFIQSFLESQENPLDNPSSIEFKKYLYQIIINQLRSDGFDGAAQAVASSTMLPINSKLESNLSRLSELVHLGRQREHERSRDLVVPDDATMKMSTTTNPKSIRNTSFVTRFITTHKGSCRTAKFTRDGKYVATGSADCSLKLLDVEKMHYHHQTKVEVEDHTQARPVIRTFYDHTSYINDVDFHPTMPIVVSASRDKSSRFFDYSKASIKRSFHSLETPEAEVRSLQFHPSGDFMLLGTAVSATKQAAVRLLDLHSMKTFTSSNPNDQHRGDVNMCRWSKDGKLWVTAGKDGQYKIWDGVTGRCVSSTAAHQGAAYSAVFSSNGDYLLTNGQDGLVKLWDMSTGRQIRAYKPPGGAPAGNTNRYDCCFSYNEQAVVSSRDSDVLVWDTVTGDLVHKLVGHNKSIRWIAYSPIEQSFVSCSDDQRARFWADEHWESENGYV</sequence>
<dbReference type="GO" id="GO:0003723">
    <property type="term" value="F:RNA binding"/>
    <property type="evidence" value="ECO:0007669"/>
    <property type="project" value="TreeGrafter"/>
</dbReference>
<gene>
    <name evidence="6" type="ORF">AKO1_001207</name>
</gene>
<feature type="repeat" description="WD" evidence="5">
    <location>
        <begin position="439"/>
        <end position="470"/>
    </location>
</feature>
<feature type="repeat" description="WD" evidence="5">
    <location>
        <begin position="308"/>
        <end position="349"/>
    </location>
</feature>
<organism evidence="6 7">
    <name type="scientific">Acrasis kona</name>
    <dbReference type="NCBI Taxonomy" id="1008807"/>
    <lineage>
        <taxon>Eukaryota</taxon>
        <taxon>Discoba</taxon>
        <taxon>Heterolobosea</taxon>
        <taxon>Tetramitia</taxon>
        <taxon>Eutetramitia</taxon>
        <taxon>Acrasidae</taxon>
        <taxon>Acrasis</taxon>
    </lineage>
</organism>
<dbReference type="SUPFAM" id="SSF50978">
    <property type="entry name" value="WD40 repeat-like"/>
    <property type="match status" value="1"/>
</dbReference>
<dbReference type="Pfam" id="PF00400">
    <property type="entry name" value="WD40"/>
    <property type="match status" value="5"/>
</dbReference>
<comment type="caution">
    <text evidence="6">The sequence shown here is derived from an EMBL/GenBank/DDBJ whole genome shotgun (WGS) entry which is preliminary data.</text>
</comment>
<feature type="repeat" description="WD" evidence="5">
    <location>
        <begin position="350"/>
        <end position="391"/>
    </location>
</feature>
<dbReference type="CDD" id="cd00200">
    <property type="entry name" value="WD40"/>
    <property type="match status" value="1"/>
</dbReference>
<dbReference type="SMART" id="SM00320">
    <property type="entry name" value="WD40"/>
    <property type="match status" value="7"/>
</dbReference>
<keyword evidence="2" id="KW-0507">mRNA processing</keyword>
<keyword evidence="7" id="KW-1185">Reference proteome</keyword>
<evidence type="ECO:0000313" key="7">
    <source>
        <dbReference type="Proteomes" id="UP001431209"/>
    </source>
</evidence>
<dbReference type="InterPro" id="IPR001680">
    <property type="entry name" value="WD40_rpt"/>
</dbReference>
<evidence type="ECO:0000256" key="2">
    <source>
        <dbReference type="ARBA" id="ARBA00022664"/>
    </source>
</evidence>
<dbReference type="PROSITE" id="PS50082">
    <property type="entry name" value="WD_REPEATS_2"/>
    <property type="match status" value="5"/>
</dbReference>
<evidence type="ECO:0000256" key="1">
    <source>
        <dbReference type="ARBA" id="ARBA00004123"/>
    </source>
</evidence>
<keyword evidence="3" id="KW-0539">Nucleus</keyword>
<dbReference type="PANTHER" id="PTHR44133">
    <property type="entry name" value="CLEAVAGE STIMULATION FACTOR SUBUNIT 1"/>
    <property type="match status" value="1"/>
</dbReference>
<protein>
    <recommendedName>
        <fullName evidence="4">Cleavage stimulation factor 50 kDa subunit</fullName>
    </recommendedName>
</protein>
<evidence type="ECO:0000256" key="4">
    <source>
        <dbReference type="ARBA" id="ARBA00029851"/>
    </source>
</evidence>
<dbReference type="InterPro" id="IPR015943">
    <property type="entry name" value="WD40/YVTN_repeat-like_dom_sf"/>
</dbReference>
<accession>A0AAW2ZBW9</accession>
<dbReference type="InterPro" id="IPR036322">
    <property type="entry name" value="WD40_repeat_dom_sf"/>
</dbReference>
<keyword evidence="5" id="KW-0853">WD repeat</keyword>
<name>A0AAW2ZBW9_9EUKA</name>
<dbReference type="InterPro" id="IPR038184">
    <property type="entry name" value="CSTF1_dimer_sf"/>
</dbReference>
<dbReference type="GO" id="GO:0005848">
    <property type="term" value="C:mRNA cleavage stimulating factor complex"/>
    <property type="evidence" value="ECO:0007669"/>
    <property type="project" value="InterPro"/>
</dbReference>
<dbReference type="EMBL" id="JAOPGA020001275">
    <property type="protein sequence ID" value="KAL0486853.1"/>
    <property type="molecule type" value="Genomic_DNA"/>
</dbReference>
<feature type="repeat" description="WD" evidence="5">
    <location>
        <begin position="213"/>
        <end position="254"/>
    </location>
</feature>
<dbReference type="AlphaFoldDB" id="A0AAW2ZBW9"/>
<dbReference type="Gene3D" id="1.20.960.50">
    <property type="entry name" value="Cleavage stimulation factor subunit 1, dimerisation domain"/>
    <property type="match status" value="1"/>
</dbReference>